<gene>
    <name evidence="8" type="ORF">SI7747_09011217</name>
</gene>
<dbReference type="PROSITE" id="PS50176">
    <property type="entry name" value="ARM_REPEAT"/>
    <property type="match status" value="1"/>
</dbReference>
<keyword evidence="5" id="KW-0833">Ubl conjugation pathway</keyword>
<keyword evidence="4" id="KW-0808">Transferase</keyword>
<dbReference type="InterPro" id="IPR003613">
    <property type="entry name" value="Ubox_domain"/>
</dbReference>
<dbReference type="PROSITE" id="PS51698">
    <property type="entry name" value="U_BOX"/>
    <property type="match status" value="1"/>
</dbReference>
<dbReference type="Pfam" id="PF00514">
    <property type="entry name" value="Arm"/>
    <property type="match status" value="3"/>
</dbReference>
<evidence type="ECO:0000256" key="3">
    <source>
        <dbReference type="ARBA" id="ARBA00012483"/>
    </source>
</evidence>
<dbReference type="InterPro" id="IPR016024">
    <property type="entry name" value="ARM-type_fold"/>
</dbReference>
<evidence type="ECO:0000256" key="2">
    <source>
        <dbReference type="ARBA" id="ARBA00004906"/>
    </source>
</evidence>
<dbReference type="SMART" id="SM00504">
    <property type="entry name" value="Ubox"/>
    <property type="match status" value="1"/>
</dbReference>
<dbReference type="GO" id="GO:0016567">
    <property type="term" value="P:protein ubiquitination"/>
    <property type="evidence" value="ECO:0007669"/>
    <property type="project" value="UniProtKB-UniPathway"/>
</dbReference>
<comment type="pathway">
    <text evidence="2">Protein modification; protein ubiquitination.</text>
</comment>
<feature type="repeat" description="ARM" evidence="6">
    <location>
        <begin position="113"/>
        <end position="155"/>
    </location>
</feature>
<dbReference type="PANTHER" id="PTHR23315">
    <property type="entry name" value="U BOX DOMAIN-CONTAINING"/>
    <property type="match status" value="1"/>
</dbReference>
<dbReference type="GO" id="GO:0061630">
    <property type="term" value="F:ubiquitin protein ligase activity"/>
    <property type="evidence" value="ECO:0007669"/>
    <property type="project" value="UniProtKB-EC"/>
</dbReference>
<proteinExistence type="predicted"/>
<evidence type="ECO:0000256" key="1">
    <source>
        <dbReference type="ARBA" id="ARBA00000900"/>
    </source>
</evidence>
<dbReference type="Pfam" id="PF04564">
    <property type="entry name" value="U-box"/>
    <property type="match status" value="1"/>
</dbReference>
<evidence type="ECO:0000256" key="4">
    <source>
        <dbReference type="ARBA" id="ARBA00022679"/>
    </source>
</evidence>
<keyword evidence="9" id="KW-1185">Reference proteome</keyword>
<dbReference type="SUPFAM" id="SSF48371">
    <property type="entry name" value="ARM repeat"/>
    <property type="match status" value="1"/>
</dbReference>
<dbReference type="UniPathway" id="UPA00143"/>
<evidence type="ECO:0000313" key="8">
    <source>
        <dbReference type="EMBL" id="CAA2625453.1"/>
    </source>
</evidence>
<dbReference type="InterPro" id="IPR013083">
    <property type="entry name" value="Znf_RING/FYVE/PHD"/>
</dbReference>
<reference evidence="8 9" key="1">
    <citation type="submission" date="2019-12" db="EMBL/GenBank/DDBJ databases">
        <authorList>
            <person name="Scholz U."/>
            <person name="Mascher M."/>
            <person name="Fiebig A."/>
        </authorList>
    </citation>
    <scope>NUCLEOTIDE SEQUENCE</scope>
</reference>
<name>A0A7I8J3K2_SPIIN</name>
<dbReference type="InterPro" id="IPR011989">
    <property type="entry name" value="ARM-like"/>
</dbReference>
<dbReference type="EC" id="2.3.2.27" evidence="3"/>
<dbReference type="CDD" id="cd16664">
    <property type="entry name" value="RING-Ubox_PUB"/>
    <property type="match status" value="1"/>
</dbReference>
<dbReference type="EMBL" id="LR743596">
    <property type="protein sequence ID" value="CAA2625453.1"/>
    <property type="molecule type" value="Genomic_DNA"/>
</dbReference>
<evidence type="ECO:0000313" key="9">
    <source>
        <dbReference type="Proteomes" id="UP001189122"/>
    </source>
</evidence>
<dbReference type="EMBL" id="CACRZD030000009">
    <property type="protein sequence ID" value="CAA6664828.1"/>
    <property type="molecule type" value="Genomic_DNA"/>
</dbReference>
<dbReference type="PANTHER" id="PTHR23315:SF52">
    <property type="entry name" value="U-BOX DOMAIN-CONTAINING PROTEIN 10"/>
    <property type="match status" value="1"/>
</dbReference>
<accession>A0A7I8J3K2</accession>
<dbReference type="Gene3D" id="3.30.40.10">
    <property type="entry name" value="Zinc/RING finger domain, C3HC4 (zinc finger)"/>
    <property type="match status" value="1"/>
</dbReference>
<dbReference type="InterPro" id="IPR045210">
    <property type="entry name" value="RING-Ubox_PUB"/>
</dbReference>
<evidence type="ECO:0000256" key="5">
    <source>
        <dbReference type="ARBA" id="ARBA00022786"/>
    </source>
</evidence>
<dbReference type="Proteomes" id="UP001189122">
    <property type="component" value="Unassembled WGS sequence"/>
</dbReference>
<feature type="domain" description="U-box" evidence="7">
    <location>
        <begin position="1"/>
        <end position="61"/>
    </location>
</feature>
<dbReference type="InterPro" id="IPR000225">
    <property type="entry name" value="Armadillo"/>
</dbReference>
<evidence type="ECO:0000259" key="7">
    <source>
        <dbReference type="PROSITE" id="PS51698"/>
    </source>
</evidence>
<dbReference type="AlphaFoldDB" id="A0A7I8J3K2"/>
<protein>
    <recommendedName>
        <fullName evidence="3">RING-type E3 ubiquitin transferase</fullName>
        <ecNumber evidence="3">2.3.2.27</ecNumber>
    </recommendedName>
</protein>
<dbReference type="SMART" id="SM00185">
    <property type="entry name" value="ARM"/>
    <property type="match status" value="4"/>
</dbReference>
<comment type="catalytic activity">
    <reaction evidence="1">
        <text>S-ubiquitinyl-[E2 ubiquitin-conjugating enzyme]-L-cysteine + [acceptor protein]-L-lysine = [E2 ubiquitin-conjugating enzyme]-L-cysteine + N(6)-ubiquitinyl-[acceptor protein]-L-lysine.</text>
        <dbReference type="EC" id="2.3.2.27"/>
    </reaction>
</comment>
<dbReference type="SUPFAM" id="SSF57850">
    <property type="entry name" value="RING/U-box"/>
    <property type="match status" value="1"/>
</dbReference>
<evidence type="ECO:0000256" key="6">
    <source>
        <dbReference type="PROSITE-ProRule" id="PRU00259"/>
    </source>
</evidence>
<sequence length="329" mass="34825">MRDPVVVSTGQTYERSSIQRWIDSGNLSCPKTQQRLQNLALTPNYVLRSLIIQWCEANSRRVVSRGRRRLGADRGAVRRLSGGSVVAQRAAAEEIRSLARRSTDNRILIAEAGAVPVLVGLLAAGDAATQEHAVTALLNLSICDSNKALIILSGAVGPIVQGERGVRLFSLSLDDENKVVIGSSPGVFEALVALLRDGSARGRRDAATALFNLCIYSGNKPRAVHAGVLAPAVALLSVVVSHQEGKAAAARANVIPLLVEVLRAGQPQVKENAAAVLLTLCKKDAEGLGSLEGLGAVKLLAELAHSGTDRARRKAAGLLEQLKKLRRTS</sequence>
<dbReference type="Gene3D" id="1.25.10.10">
    <property type="entry name" value="Leucine-rich Repeat Variant"/>
    <property type="match status" value="3"/>
</dbReference>
<organism evidence="8">
    <name type="scientific">Spirodela intermedia</name>
    <name type="common">Intermediate duckweed</name>
    <dbReference type="NCBI Taxonomy" id="51605"/>
    <lineage>
        <taxon>Eukaryota</taxon>
        <taxon>Viridiplantae</taxon>
        <taxon>Streptophyta</taxon>
        <taxon>Embryophyta</taxon>
        <taxon>Tracheophyta</taxon>
        <taxon>Spermatophyta</taxon>
        <taxon>Magnoliopsida</taxon>
        <taxon>Liliopsida</taxon>
        <taxon>Araceae</taxon>
        <taxon>Lemnoideae</taxon>
        <taxon>Spirodela</taxon>
    </lineage>
</organism>